<dbReference type="RefSeq" id="WP_366296539.1">
    <property type="nucleotide sequence ID" value="NZ_CP159992.1"/>
</dbReference>
<protein>
    <submittedName>
        <fullName evidence="1">Nucleotidyltransferase family protein</fullName>
    </submittedName>
</protein>
<evidence type="ECO:0000313" key="1">
    <source>
        <dbReference type="EMBL" id="XCP97908.1"/>
    </source>
</evidence>
<dbReference type="AlphaFoldDB" id="A0AAU8NIX1"/>
<sequence>MYRSESEAWSTLSNEQQLMILCSRIHLDEEQERNIHSILQRGIAIDYFMALCIKHKVLPLVTPHLIRLDHFKAIKLEYKKIMNHAYQGNRMKNELMAEELKLILKQAQKKDLELIPLKGAWLIPHVYKDPGLRISNDLDFLVSLEQGQAISEMLQHMGYKPGHYDWASDRVSEVSEEEVIQWSTRSGNLHPHMKRVDNGFAKYVGVDFSYDVDLTRTFIASGGLERGACIKELYGIPARCLETVDFLIHLTIHLYKEASHEKWVRIDQDINLIKFCDVREYILAHLRELEWHIVAARAKELASEEAMYYALYYLKIIFNDPFIDMVQGYLSIQGEDILKRYVALEGGQTSTWQKSFFDRFFSLSHSADQDSSELTPAEQGGRSR</sequence>
<accession>A0AAU8NIX1</accession>
<name>A0AAU8NIX1_9BACL</name>
<gene>
    <name evidence="1" type="ORF">ABXS70_04810</name>
</gene>
<organism evidence="1">
    <name type="scientific">Paenibacillus sp. AN1007</name>
    <dbReference type="NCBI Taxonomy" id="3151385"/>
    <lineage>
        <taxon>Bacteria</taxon>
        <taxon>Bacillati</taxon>
        <taxon>Bacillota</taxon>
        <taxon>Bacilli</taxon>
        <taxon>Bacillales</taxon>
        <taxon>Paenibacillaceae</taxon>
        <taxon>Paenibacillus</taxon>
    </lineage>
</organism>
<reference evidence="1" key="1">
    <citation type="submission" date="2024-05" db="EMBL/GenBank/DDBJ databases">
        <title>Draft genome assemblies of 36 bacteria isolated from hibernating arctic ground squirrels.</title>
        <authorList>
            <person name="McKee H."/>
            <person name="Mullen L."/>
            <person name="Drown D.M."/>
            <person name="Duddleston K.N."/>
        </authorList>
    </citation>
    <scope>NUCLEOTIDE SEQUENCE</scope>
    <source>
        <strain evidence="1">AN1007</strain>
    </source>
</reference>
<dbReference type="InterPro" id="IPR039498">
    <property type="entry name" value="NTP_transf_5"/>
</dbReference>
<dbReference type="Pfam" id="PF14907">
    <property type="entry name" value="NTP_transf_5"/>
    <property type="match status" value="1"/>
</dbReference>
<dbReference type="EMBL" id="CP159992">
    <property type="protein sequence ID" value="XCP97908.1"/>
    <property type="molecule type" value="Genomic_DNA"/>
</dbReference>
<proteinExistence type="predicted"/>